<evidence type="ECO:0000313" key="4">
    <source>
        <dbReference type="EMBL" id="ONG57245.1"/>
    </source>
</evidence>
<evidence type="ECO:0000259" key="3">
    <source>
        <dbReference type="PROSITE" id="PS50937"/>
    </source>
</evidence>
<protein>
    <submittedName>
        <fullName evidence="4">MerR family transcriptional regulator</fullName>
    </submittedName>
</protein>
<gene>
    <name evidence="4" type="ORF">BKE38_04695</name>
</gene>
<dbReference type="EMBL" id="MLCO01000029">
    <property type="protein sequence ID" value="ONG57245.1"/>
    <property type="molecule type" value="Genomic_DNA"/>
</dbReference>
<dbReference type="InterPro" id="IPR009061">
    <property type="entry name" value="DNA-bd_dom_put_sf"/>
</dbReference>
<organism evidence="4 5">
    <name type="scientific">Teichococcus deserti</name>
    <dbReference type="NCBI Taxonomy" id="1817963"/>
    <lineage>
        <taxon>Bacteria</taxon>
        <taxon>Pseudomonadati</taxon>
        <taxon>Pseudomonadota</taxon>
        <taxon>Alphaproteobacteria</taxon>
        <taxon>Acetobacterales</taxon>
        <taxon>Roseomonadaceae</taxon>
        <taxon>Roseomonas</taxon>
    </lineage>
</organism>
<evidence type="ECO:0000313" key="5">
    <source>
        <dbReference type="Proteomes" id="UP000188879"/>
    </source>
</evidence>
<name>A0A1V2H8I1_9PROT</name>
<keyword evidence="5" id="KW-1185">Reference proteome</keyword>
<dbReference type="PANTHER" id="PTHR30204:SF15">
    <property type="entry name" value="BLL5018 PROTEIN"/>
    <property type="match status" value="1"/>
</dbReference>
<evidence type="ECO:0000256" key="1">
    <source>
        <dbReference type="ARBA" id="ARBA00023125"/>
    </source>
</evidence>
<dbReference type="SMART" id="SM00422">
    <property type="entry name" value="HTH_MERR"/>
    <property type="match status" value="1"/>
</dbReference>
<feature type="domain" description="HTH merR-type" evidence="3">
    <location>
        <begin position="27"/>
        <end position="95"/>
    </location>
</feature>
<dbReference type="GO" id="GO:0003677">
    <property type="term" value="F:DNA binding"/>
    <property type="evidence" value="ECO:0007669"/>
    <property type="project" value="UniProtKB-KW"/>
</dbReference>
<dbReference type="Gene3D" id="1.10.1660.10">
    <property type="match status" value="1"/>
</dbReference>
<dbReference type="AlphaFoldDB" id="A0A1V2H8I1"/>
<proteinExistence type="predicted"/>
<keyword evidence="1" id="KW-0238">DNA-binding</keyword>
<accession>A0A1V2H8I1</accession>
<comment type="caution">
    <text evidence="4">The sequence shown here is derived from an EMBL/GenBank/DDBJ whole genome shotgun (WGS) entry which is preliminary data.</text>
</comment>
<sequence>MNDGVPSMVDDAEAPGRPRKAPTAFRTISEVAEDLQIPQHVLRFWETKFPQLKPLKRGGGRRYYRPEDIALLRRIGDLLYTQGYTIKGVQRLLRDNGAELPEAEPAVEAAEEPEAALPEAGHSALKRAIAELEALAAELRALAAVQHGA</sequence>
<dbReference type="OrthoDB" id="9810140at2"/>
<reference evidence="4 5" key="1">
    <citation type="submission" date="2016-10" db="EMBL/GenBank/DDBJ databases">
        <title>Draft Genome sequence of Roseomonas sp. strain M3.</title>
        <authorList>
            <person name="Subhash Y."/>
            <person name="Lee S."/>
        </authorList>
    </citation>
    <scope>NUCLEOTIDE SEQUENCE [LARGE SCALE GENOMIC DNA]</scope>
    <source>
        <strain evidence="4 5">M3</strain>
    </source>
</reference>
<dbReference type="InterPro" id="IPR047057">
    <property type="entry name" value="MerR_fam"/>
</dbReference>
<dbReference type="InterPro" id="IPR000551">
    <property type="entry name" value="MerR-type_HTH_dom"/>
</dbReference>
<dbReference type="PANTHER" id="PTHR30204">
    <property type="entry name" value="REDOX-CYCLING DRUG-SENSING TRANSCRIPTIONAL ACTIVATOR SOXR"/>
    <property type="match status" value="1"/>
</dbReference>
<evidence type="ECO:0000256" key="2">
    <source>
        <dbReference type="SAM" id="MobiDB-lite"/>
    </source>
</evidence>
<dbReference type="GO" id="GO:0003700">
    <property type="term" value="F:DNA-binding transcription factor activity"/>
    <property type="evidence" value="ECO:0007669"/>
    <property type="project" value="InterPro"/>
</dbReference>
<dbReference type="Pfam" id="PF13411">
    <property type="entry name" value="MerR_1"/>
    <property type="match status" value="1"/>
</dbReference>
<dbReference type="SUPFAM" id="SSF46955">
    <property type="entry name" value="Putative DNA-binding domain"/>
    <property type="match status" value="1"/>
</dbReference>
<dbReference type="Proteomes" id="UP000188879">
    <property type="component" value="Unassembled WGS sequence"/>
</dbReference>
<dbReference type="CDD" id="cd04765">
    <property type="entry name" value="HTH_MlrA-like_sg2"/>
    <property type="match status" value="1"/>
</dbReference>
<dbReference type="PROSITE" id="PS50937">
    <property type="entry name" value="HTH_MERR_2"/>
    <property type="match status" value="1"/>
</dbReference>
<feature type="region of interest" description="Disordered" evidence="2">
    <location>
        <begin position="1"/>
        <end position="22"/>
    </location>
</feature>